<dbReference type="InterPro" id="IPR029033">
    <property type="entry name" value="His_PPase_superfam"/>
</dbReference>
<gene>
    <name evidence="2" type="ORF">SO694_000011126</name>
</gene>
<dbReference type="SUPFAM" id="SSF53254">
    <property type="entry name" value="Phosphoglycerate mutase-like"/>
    <property type="match status" value="1"/>
</dbReference>
<keyword evidence="1" id="KW-1133">Transmembrane helix</keyword>
<accession>A0ABR1GBW4</accession>
<sequence length="357" mass="39072">MVSAALAWELVVTALLCASVATCILLDAASIYKVLQKIRLYVYGALLMVFGRDKRWTRRPLDTATLAALGPTKTKRIIFIRHGESEWNLIFNKGPKPLLPFKAILGLVREIKMFFALDMGSVLYDSPLNQEGLEQAQELASLLRGDADWGDVPDPAQRDADAATLRGGADAPLSSVVASSNLRRALQTCALALQARVGAKRAEDRVHVLNCLQEVSTNIDTISLVPPGALPQLPRVPAALQAPESFDLTMQGGNKNVRAYGQQRLDAFAEWAFTRPEDCVIVAGHSLFFQYFFKEYLPSDVDHVSKKFKVANGGIVACVLEKGQLSTGREVLAVKPESIATVHKGFDLKKKTKEKKA</sequence>
<name>A0ABR1GBW4_AURAN</name>
<protein>
    <recommendedName>
        <fullName evidence="4">Phosphoglycerate mutase</fullName>
    </recommendedName>
</protein>
<dbReference type="PANTHER" id="PTHR48100:SF33">
    <property type="entry name" value="PEPTIDASE S54 RHOMBOID DOMAIN-CONTAINING PROTEIN"/>
    <property type="match status" value="1"/>
</dbReference>
<dbReference type="Proteomes" id="UP001363151">
    <property type="component" value="Unassembled WGS sequence"/>
</dbReference>
<dbReference type="SMART" id="SM00855">
    <property type="entry name" value="PGAM"/>
    <property type="match status" value="1"/>
</dbReference>
<reference evidence="2 3" key="1">
    <citation type="submission" date="2024-03" db="EMBL/GenBank/DDBJ databases">
        <title>Aureococcus anophagefferens CCMP1851 and Kratosvirus quantuckense: Draft genome of a second virus-susceptible host strain in the model system.</title>
        <authorList>
            <person name="Chase E."/>
            <person name="Truchon A.R."/>
            <person name="Schepens W."/>
            <person name="Wilhelm S.W."/>
        </authorList>
    </citation>
    <scope>NUCLEOTIDE SEQUENCE [LARGE SCALE GENOMIC DNA]</scope>
    <source>
        <strain evidence="2 3">CCMP1851</strain>
    </source>
</reference>
<dbReference type="EMBL" id="JBBJCI010000035">
    <property type="protein sequence ID" value="KAK7253530.1"/>
    <property type="molecule type" value="Genomic_DNA"/>
</dbReference>
<dbReference type="PANTHER" id="PTHR48100">
    <property type="entry name" value="BROAD-SPECIFICITY PHOSPHATASE YOR283W-RELATED"/>
    <property type="match status" value="1"/>
</dbReference>
<keyword evidence="1" id="KW-0472">Membrane</keyword>
<dbReference type="InterPro" id="IPR050275">
    <property type="entry name" value="PGM_Phosphatase"/>
</dbReference>
<organism evidence="2 3">
    <name type="scientific">Aureococcus anophagefferens</name>
    <name type="common">Harmful bloom alga</name>
    <dbReference type="NCBI Taxonomy" id="44056"/>
    <lineage>
        <taxon>Eukaryota</taxon>
        <taxon>Sar</taxon>
        <taxon>Stramenopiles</taxon>
        <taxon>Ochrophyta</taxon>
        <taxon>Pelagophyceae</taxon>
        <taxon>Pelagomonadales</taxon>
        <taxon>Pelagomonadaceae</taxon>
        <taxon>Aureococcus</taxon>
    </lineage>
</organism>
<dbReference type="CDD" id="cd07067">
    <property type="entry name" value="HP_PGM_like"/>
    <property type="match status" value="1"/>
</dbReference>
<feature type="transmembrane region" description="Helical" evidence="1">
    <location>
        <begin position="6"/>
        <end position="29"/>
    </location>
</feature>
<dbReference type="InterPro" id="IPR013078">
    <property type="entry name" value="His_Pase_superF_clade-1"/>
</dbReference>
<comment type="caution">
    <text evidence="2">The sequence shown here is derived from an EMBL/GenBank/DDBJ whole genome shotgun (WGS) entry which is preliminary data.</text>
</comment>
<evidence type="ECO:0000313" key="2">
    <source>
        <dbReference type="EMBL" id="KAK7253530.1"/>
    </source>
</evidence>
<evidence type="ECO:0000313" key="3">
    <source>
        <dbReference type="Proteomes" id="UP001363151"/>
    </source>
</evidence>
<proteinExistence type="predicted"/>
<keyword evidence="3" id="KW-1185">Reference proteome</keyword>
<evidence type="ECO:0000256" key="1">
    <source>
        <dbReference type="SAM" id="Phobius"/>
    </source>
</evidence>
<dbReference type="Gene3D" id="3.40.50.1240">
    <property type="entry name" value="Phosphoglycerate mutase-like"/>
    <property type="match status" value="1"/>
</dbReference>
<evidence type="ECO:0008006" key="4">
    <source>
        <dbReference type="Google" id="ProtNLM"/>
    </source>
</evidence>
<keyword evidence="1" id="KW-0812">Transmembrane</keyword>